<dbReference type="Gene3D" id="1.10.510.10">
    <property type="entry name" value="Transferase(Phosphotransferase) domain 1"/>
    <property type="match status" value="1"/>
</dbReference>
<dbReference type="InterPro" id="IPR018935">
    <property type="entry name" value="RIO_kinase_CS"/>
</dbReference>
<comment type="similarity">
    <text evidence="1 11">Belongs to the protein kinase superfamily. RIO-type Ser/Thr kinase family.</text>
</comment>
<name>A0ABM1M2U9_NICVS</name>
<evidence type="ECO:0000256" key="2">
    <source>
        <dbReference type="ARBA" id="ARBA00022527"/>
    </source>
</evidence>
<keyword evidence="5 11" id="KW-0547">Nucleotide-binding</keyword>
<dbReference type="InterPro" id="IPR017406">
    <property type="entry name" value="Ser/Thr_kinase_Rio3"/>
</dbReference>
<proteinExistence type="inferred from homology"/>
<keyword evidence="2 11" id="KW-0723">Serine/threonine-protein kinase</keyword>
<evidence type="ECO:0000256" key="5">
    <source>
        <dbReference type="ARBA" id="ARBA00022741"/>
    </source>
</evidence>
<keyword evidence="4 11" id="KW-0479">Metal-binding</keyword>
<dbReference type="PIRSF" id="PIRSF038146">
    <property type="entry name" value="Ser/Thr_PK_RIO3"/>
    <property type="match status" value="1"/>
</dbReference>
<dbReference type="InterPro" id="IPR018934">
    <property type="entry name" value="RIO_dom"/>
</dbReference>
<dbReference type="Gene3D" id="3.30.200.20">
    <property type="entry name" value="Phosphorylase Kinase, domain 1"/>
    <property type="match status" value="1"/>
</dbReference>
<comment type="catalytic activity">
    <reaction evidence="10 11">
        <text>L-seryl-[protein] + ATP = O-phospho-L-seryl-[protein] + ADP + H(+)</text>
        <dbReference type="Rhea" id="RHEA:17989"/>
        <dbReference type="Rhea" id="RHEA-COMP:9863"/>
        <dbReference type="Rhea" id="RHEA-COMP:11604"/>
        <dbReference type="ChEBI" id="CHEBI:15378"/>
        <dbReference type="ChEBI" id="CHEBI:29999"/>
        <dbReference type="ChEBI" id="CHEBI:30616"/>
        <dbReference type="ChEBI" id="CHEBI:83421"/>
        <dbReference type="ChEBI" id="CHEBI:456216"/>
        <dbReference type="EC" id="2.7.11.1"/>
    </reaction>
</comment>
<dbReference type="RefSeq" id="XP_017768899.1">
    <property type="nucleotide sequence ID" value="XM_017913410.1"/>
</dbReference>
<dbReference type="InterPro" id="IPR011009">
    <property type="entry name" value="Kinase-like_dom_sf"/>
</dbReference>
<reference evidence="14" key="1">
    <citation type="submission" date="2025-08" db="UniProtKB">
        <authorList>
            <consortium name="RefSeq"/>
        </authorList>
    </citation>
    <scope>IDENTIFICATION</scope>
    <source>
        <tissue evidence="14">Whole Larva</tissue>
    </source>
</reference>
<keyword evidence="3 11" id="KW-0808">Transferase</keyword>
<keyword evidence="7" id="KW-0067">ATP-binding</keyword>
<accession>A0ABM1M2U9</accession>
<dbReference type="SUPFAM" id="SSF56112">
    <property type="entry name" value="Protein kinase-like (PK-like)"/>
    <property type="match status" value="1"/>
</dbReference>
<evidence type="ECO:0000259" key="12">
    <source>
        <dbReference type="SMART" id="SM00090"/>
    </source>
</evidence>
<dbReference type="GO" id="GO:0016301">
    <property type="term" value="F:kinase activity"/>
    <property type="evidence" value="ECO:0007669"/>
    <property type="project" value="UniProtKB-KW"/>
</dbReference>
<dbReference type="PROSITE" id="PS01245">
    <property type="entry name" value="RIO1"/>
    <property type="match status" value="1"/>
</dbReference>
<dbReference type="CDD" id="cd05146">
    <property type="entry name" value="RIO3_euk"/>
    <property type="match status" value="1"/>
</dbReference>
<evidence type="ECO:0000256" key="9">
    <source>
        <dbReference type="ARBA" id="ARBA00047899"/>
    </source>
</evidence>
<evidence type="ECO:0000256" key="4">
    <source>
        <dbReference type="ARBA" id="ARBA00022723"/>
    </source>
</evidence>
<dbReference type="InterPro" id="IPR051272">
    <property type="entry name" value="RIO-type_Ser/Thr_kinase"/>
</dbReference>
<evidence type="ECO:0000256" key="6">
    <source>
        <dbReference type="ARBA" id="ARBA00022777"/>
    </source>
</evidence>
<keyword evidence="13" id="KW-1185">Reference proteome</keyword>
<evidence type="ECO:0000256" key="1">
    <source>
        <dbReference type="ARBA" id="ARBA00009196"/>
    </source>
</evidence>
<evidence type="ECO:0000313" key="13">
    <source>
        <dbReference type="Proteomes" id="UP000695000"/>
    </source>
</evidence>
<dbReference type="GeneID" id="108557036"/>
<feature type="domain" description="RIO kinase" evidence="12">
    <location>
        <begin position="214"/>
        <end position="458"/>
    </location>
</feature>
<gene>
    <name evidence="14" type="primary">LOC108557036</name>
</gene>
<dbReference type="PANTHER" id="PTHR45723">
    <property type="entry name" value="SERINE/THREONINE-PROTEIN KINASE RIO1"/>
    <property type="match status" value="1"/>
</dbReference>
<keyword evidence="6 11" id="KW-0418">Kinase</keyword>
<comment type="cofactor">
    <cofactor evidence="11">
        <name>Mg(2+)</name>
        <dbReference type="ChEBI" id="CHEBI:18420"/>
    </cofactor>
</comment>
<keyword evidence="8 11" id="KW-0460">Magnesium</keyword>
<evidence type="ECO:0000313" key="14">
    <source>
        <dbReference type="RefSeq" id="XP_017768899.1"/>
    </source>
</evidence>
<evidence type="ECO:0000256" key="3">
    <source>
        <dbReference type="ARBA" id="ARBA00022679"/>
    </source>
</evidence>
<dbReference type="Pfam" id="PF01163">
    <property type="entry name" value="RIO1"/>
    <property type="match status" value="1"/>
</dbReference>
<evidence type="ECO:0000256" key="8">
    <source>
        <dbReference type="ARBA" id="ARBA00022842"/>
    </source>
</evidence>
<dbReference type="EC" id="2.7.11.1" evidence="11"/>
<evidence type="ECO:0000256" key="11">
    <source>
        <dbReference type="PIRNR" id="PIRNR038146"/>
    </source>
</evidence>
<dbReference type="SMART" id="SM00090">
    <property type="entry name" value="RIO"/>
    <property type="match status" value="1"/>
</dbReference>
<evidence type="ECO:0000256" key="10">
    <source>
        <dbReference type="ARBA" id="ARBA00048679"/>
    </source>
</evidence>
<comment type="catalytic activity">
    <reaction evidence="9 11">
        <text>L-threonyl-[protein] + ATP = O-phospho-L-threonyl-[protein] + ADP + H(+)</text>
        <dbReference type="Rhea" id="RHEA:46608"/>
        <dbReference type="Rhea" id="RHEA-COMP:11060"/>
        <dbReference type="Rhea" id="RHEA-COMP:11605"/>
        <dbReference type="ChEBI" id="CHEBI:15378"/>
        <dbReference type="ChEBI" id="CHEBI:30013"/>
        <dbReference type="ChEBI" id="CHEBI:30616"/>
        <dbReference type="ChEBI" id="CHEBI:61977"/>
        <dbReference type="ChEBI" id="CHEBI:456216"/>
        <dbReference type="EC" id="2.7.11.1"/>
    </reaction>
</comment>
<dbReference type="InterPro" id="IPR000687">
    <property type="entry name" value="RIO_kinase"/>
</dbReference>
<sequence>MSSPWGKIAKPEAANLTDIMSEEVAKEMQEKEFEKVASKPALAREEYTVPAEFLIDGDLETDAEIAKMLQQQFDKEYDEMLKRTENKVNGTNKISISLSNYRRAPTNPDFESDSEEEELVDLRDRKEWDRFDSVNKDFTAIPPCGYLIKDGNMVTKHDGTMSGRRNACKMMSFPPEFETGDGAGFDFKLSNKVFNSLRAHSKQEQQRNKRVHDKKEDHATAEFGMDEFTRLQLYKMINNQVLERVNGIISIGKEALVLHGELDQSLERCDVSKECVIKVFKTTLSEFKQRDKYIKDDYRFKDRIGKQNARKTVHLWAEKEMHNLNRVRAAGIPCPEVVALKKHLLLMTFIGKNHKPAPKLKDAILSDAEYLVAYNQVIEAMTALYNKANLIHADLSEYNILWYEDECYLIDVAQSVEPNHGNAFHFLYRDCGNISNFFSRKGVAGVETADQIFRAIVGCDFGDKVGLLELQENIKMKPHLVDRPGVDTDYRFDSAWSKSKEMAPTEA</sequence>
<protein>
    <recommendedName>
        <fullName evidence="11">Serine/threonine-protein kinase RIO3</fullName>
        <ecNumber evidence="11">2.7.11.1</ecNumber>
    </recommendedName>
</protein>
<evidence type="ECO:0000256" key="7">
    <source>
        <dbReference type="ARBA" id="ARBA00022840"/>
    </source>
</evidence>
<dbReference type="Proteomes" id="UP000695000">
    <property type="component" value="Unplaced"/>
</dbReference>
<organism evidence="13 14">
    <name type="scientific">Nicrophorus vespilloides</name>
    <name type="common">Boreal carrion beetle</name>
    <dbReference type="NCBI Taxonomy" id="110193"/>
    <lineage>
        <taxon>Eukaryota</taxon>
        <taxon>Metazoa</taxon>
        <taxon>Ecdysozoa</taxon>
        <taxon>Arthropoda</taxon>
        <taxon>Hexapoda</taxon>
        <taxon>Insecta</taxon>
        <taxon>Pterygota</taxon>
        <taxon>Neoptera</taxon>
        <taxon>Endopterygota</taxon>
        <taxon>Coleoptera</taxon>
        <taxon>Polyphaga</taxon>
        <taxon>Staphyliniformia</taxon>
        <taxon>Silphidae</taxon>
        <taxon>Nicrophorinae</taxon>
        <taxon>Nicrophorus</taxon>
    </lineage>
</organism>